<feature type="domain" description="Ig-like" evidence="11">
    <location>
        <begin position="230"/>
        <end position="313"/>
    </location>
</feature>
<keyword evidence="13" id="KW-1185">Reference proteome</keyword>
<feature type="binding site" evidence="7">
    <location>
        <position position="1707"/>
    </location>
    <ligand>
        <name>ATP</name>
        <dbReference type="ChEBI" id="CHEBI:30616"/>
    </ligand>
</feature>
<dbReference type="Proteomes" id="UP000225706">
    <property type="component" value="Unassembled WGS sequence"/>
</dbReference>
<dbReference type="InterPro" id="IPR011009">
    <property type="entry name" value="Kinase-like_dom_sf"/>
</dbReference>
<dbReference type="CDD" id="cd00054">
    <property type="entry name" value="EGF_CA"/>
    <property type="match status" value="1"/>
</dbReference>
<dbReference type="PROSITE" id="PS50024">
    <property type="entry name" value="SEA"/>
    <property type="match status" value="1"/>
</dbReference>
<dbReference type="Pfam" id="PF17919">
    <property type="entry name" value="RT_RNaseH_2"/>
    <property type="match status" value="1"/>
</dbReference>
<keyword evidence="5" id="KW-0393">Immunoglobulin domain</keyword>
<comment type="caution">
    <text evidence="6">Lacks conserved residue(s) required for the propagation of feature annotation.</text>
</comment>
<dbReference type="GO" id="GO:0050839">
    <property type="term" value="F:cell adhesion molecule binding"/>
    <property type="evidence" value="ECO:0007669"/>
    <property type="project" value="TreeGrafter"/>
</dbReference>
<dbReference type="InterPro" id="IPR003598">
    <property type="entry name" value="Ig_sub2"/>
</dbReference>
<dbReference type="InterPro" id="IPR041577">
    <property type="entry name" value="RT_RNaseH_2"/>
</dbReference>
<feature type="disulfide bond" evidence="6">
    <location>
        <begin position="778"/>
        <end position="788"/>
    </location>
</feature>
<feature type="domain" description="SEA" evidence="9">
    <location>
        <begin position="813"/>
        <end position="918"/>
    </location>
</feature>
<dbReference type="InterPro" id="IPR001245">
    <property type="entry name" value="Ser-Thr/Tyr_kinase_cat_dom"/>
</dbReference>
<evidence type="ECO:0000256" key="8">
    <source>
        <dbReference type="SAM" id="MobiDB-lite"/>
    </source>
</evidence>
<keyword evidence="6" id="KW-0245">EGF-like domain</keyword>
<evidence type="ECO:0000313" key="13">
    <source>
        <dbReference type="Proteomes" id="UP000225706"/>
    </source>
</evidence>
<proteinExistence type="predicted"/>
<evidence type="ECO:0000256" key="6">
    <source>
        <dbReference type="PROSITE-ProRule" id="PRU00076"/>
    </source>
</evidence>
<evidence type="ECO:0000259" key="9">
    <source>
        <dbReference type="PROSITE" id="PS50024"/>
    </source>
</evidence>
<feature type="disulfide bond" evidence="6">
    <location>
        <begin position="798"/>
        <end position="807"/>
    </location>
</feature>
<dbReference type="InterPro" id="IPR013783">
    <property type="entry name" value="Ig-like_fold"/>
</dbReference>
<evidence type="ECO:0000313" key="12">
    <source>
        <dbReference type="EMBL" id="PFX13657.1"/>
    </source>
</evidence>
<dbReference type="GO" id="GO:0004672">
    <property type="term" value="F:protein kinase activity"/>
    <property type="evidence" value="ECO:0007669"/>
    <property type="project" value="InterPro"/>
</dbReference>
<dbReference type="GO" id="GO:0005524">
    <property type="term" value="F:ATP binding"/>
    <property type="evidence" value="ECO:0007669"/>
    <property type="project" value="UniProtKB-UniRule"/>
</dbReference>
<dbReference type="Pfam" id="PF07714">
    <property type="entry name" value="PK_Tyr_Ser-Thr"/>
    <property type="match status" value="1"/>
</dbReference>
<keyword evidence="2" id="KW-0472">Membrane</keyword>
<dbReference type="InterPro" id="IPR051275">
    <property type="entry name" value="Cell_adhesion_signaling"/>
</dbReference>
<feature type="domain" description="Ig-like" evidence="11">
    <location>
        <begin position="614"/>
        <end position="690"/>
    </location>
</feature>
<comment type="subcellular location">
    <subcellularLocation>
        <location evidence="1">Membrane</location>
        <topology evidence="1">Single-pass type I membrane protein</topology>
    </subcellularLocation>
</comment>
<evidence type="ECO:0000259" key="11">
    <source>
        <dbReference type="PROSITE" id="PS50835"/>
    </source>
</evidence>
<dbReference type="Pfam" id="PF13895">
    <property type="entry name" value="Ig_2"/>
    <property type="match status" value="2"/>
</dbReference>
<dbReference type="InterPro" id="IPR003599">
    <property type="entry name" value="Ig_sub"/>
</dbReference>
<evidence type="ECO:0000256" key="7">
    <source>
        <dbReference type="PROSITE-ProRule" id="PRU10141"/>
    </source>
</evidence>
<dbReference type="InterPro" id="IPR000082">
    <property type="entry name" value="SEA_dom"/>
</dbReference>
<dbReference type="PROSITE" id="PS50026">
    <property type="entry name" value="EGF_3"/>
    <property type="match status" value="1"/>
</dbReference>
<accession>A0A2B4RBB3</accession>
<feature type="domain" description="Ig-like" evidence="11">
    <location>
        <begin position="139"/>
        <end position="227"/>
    </location>
</feature>
<dbReference type="InterPro" id="IPR036179">
    <property type="entry name" value="Ig-like_dom_sf"/>
</dbReference>
<evidence type="ECO:0000256" key="3">
    <source>
        <dbReference type="ARBA" id="ARBA00023157"/>
    </source>
</evidence>
<dbReference type="InterPro" id="IPR043128">
    <property type="entry name" value="Rev_trsase/Diguanyl_cyclase"/>
</dbReference>
<keyword evidence="7" id="KW-0067">ATP-binding</keyword>
<protein>
    <submittedName>
        <fullName evidence="12">Hemicentin-2</fullName>
    </submittedName>
</protein>
<dbReference type="SUPFAM" id="SSF56112">
    <property type="entry name" value="Protein kinase-like (PK-like)"/>
    <property type="match status" value="2"/>
</dbReference>
<dbReference type="GO" id="GO:0005911">
    <property type="term" value="C:cell-cell junction"/>
    <property type="evidence" value="ECO:0007669"/>
    <property type="project" value="TreeGrafter"/>
</dbReference>
<keyword evidence="7" id="KW-0547">Nucleotide-binding</keyword>
<evidence type="ECO:0000256" key="1">
    <source>
        <dbReference type="ARBA" id="ARBA00004479"/>
    </source>
</evidence>
<feature type="region of interest" description="Disordered" evidence="8">
    <location>
        <begin position="1539"/>
        <end position="1575"/>
    </location>
</feature>
<evidence type="ECO:0000256" key="2">
    <source>
        <dbReference type="ARBA" id="ARBA00023136"/>
    </source>
</evidence>
<keyword evidence="4" id="KW-0325">Glycoprotein</keyword>
<evidence type="ECO:0000256" key="4">
    <source>
        <dbReference type="ARBA" id="ARBA00023180"/>
    </source>
</evidence>
<dbReference type="Gene3D" id="3.30.200.20">
    <property type="entry name" value="Phosphorylase Kinase, domain 1"/>
    <property type="match status" value="2"/>
</dbReference>
<feature type="domain" description="Ig-like" evidence="11">
    <location>
        <begin position="487"/>
        <end position="520"/>
    </location>
</feature>
<dbReference type="OrthoDB" id="2286242at2759"/>
<dbReference type="PROSITE" id="PS50835">
    <property type="entry name" value="IG_LIKE"/>
    <property type="match status" value="6"/>
</dbReference>
<evidence type="ECO:0000256" key="5">
    <source>
        <dbReference type="ARBA" id="ARBA00023319"/>
    </source>
</evidence>
<evidence type="ECO:0000259" key="10">
    <source>
        <dbReference type="PROSITE" id="PS50026"/>
    </source>
</evidence>
<keyword evidence="3 6" id="KW-1015">Disulfide bond</keyword>
<dbReference type="GO" id="GO:0005886">
    <property type="term" value="C:plasma membrane"/>
    <property type="evidence" value="ECO:0007669"/>
    <property type="project" value="TreeGrafter"/>
</dbReference>
<dbReference type="Gene3D" id="2.60.40.10">
    <property type="entry name" value="Immunoglobulins"/>
    <property type="match status" value="8"/>
</dbReference>
<dbReference type="InterPro" id="IPR000742">
    <property type="entry name" value="EGF"/>
</dbReference>
<dbReference type="SMART" id="SM00409">
    <property type="entry name" value="IG"/>
    <property type="match status" value="8"/>
</dbReference>
<dbReference type="SUPFAM" id="SSF48726">
    <property type="entry name" value="Immunoglobulin"/>
    <property type="match status" value="7"/>
</dbReference>
<dbReference type="PANTHER" id="PTHR11640:SF31">
    <property type="entry name" value="IRREGULAR CHIASM C-ROUGHEST PROTEIN-RELATED"/>
    <property type="match status" value="1"/>
</dbReference>
<dbReference type="PANTHER" id="PTHR11640">
    <property type="entry name" value="NEPHRIN"/>
    <property type="match status" value="1"/>
</dbReference>
<feature type="domain" description="EGF-like" evidence="10">
    <location>
        <begin position="774"/>
        <end position="808"/>
    </location>
</feature>
<reference evidence="13" key="1">
    <citation type="journal article" date="2017" name="bioRxiv">
        <title>Comparative analysis of the genomes of Stylophora pistillata and Acropora digitifera provides evidence for extensive differences between species of corals.</title>
        <authorList>
            <person name="Voolstra C.R."/>
            <person name="Li Y."/>
            <person name="Liew Y.J."/>
            <person name="Baumgarten S."/>
            <person name="Zoccola D."/>
            <person name="Flot J.-F."/>
            <person name="Tambutte S."/>
            <person name="Allemand D."/>
            <person name="Aranda M."/>
        </authorList>
    </citation>
    <scope>NUCLEOTIDE SEQUENCE [LARGE SCALE GENOMIC DNA]</scope>
</reference>
<sequence length="1720" mass="189099">MGIISEKMAKVISDEQESQPIFIKEPPSPSLVLEGNELFLQWKSTLGESLSEARIDLLTNGPTNVAALSALDVFLKRPVHIDLAFVGRVAANITDTQTNLTFFSVNRNDSGKYRLQLVLDNAARTKVNSEVTITVLYPPEFTSISDDVVLVEGEGDPSVTLECTADGEPTPNISWTRVYANESDSGVLATGNQFVLENNRTNSGTYCCTAYNGIGTTPNRTVKVEVNFRPEIVKPSVNDSTACEGDVISITCSADSRPAVHTYQLFENGILVVDGNSSAWVWILRRDLREGNFSYRCVANNTIGTTEETFSIAVKVPSKIYPFENITVIEGDNRTLTCNASGSMLTVTWTEVSTGSQSNGIIRDLTNISRNDAGEYKCEAVNDCGTSSASTFLSVLYKPENFKFTLSKSTVCQGSVVIFNCSADGNPDVDTYQLFENDKPVSDGGNSLGTWSRIMSTGGVFNYKCVANNSVGTAHSMSFTVTVNVRSSIQEIPGKNVTEGKNVTLTCNVSGIPPPVVSWMTPYDKPENVQLINSAMDNKACKGEVITFNCSADPKPAVTSYQLYKNDTVMYASLSGMWRETLESGGVFVYKCVANNSVGSTYSADVMFTVNVPPSIQLINNKKVIKGDNVTLMCKVSGMPPPMVSWMKPNSQRQSGYMLELVTISRNEAGEYKCEASNECGNVTEMATIDVHYAPTITNSSGGQTVNKGHVMSLFCTAEGNPAPTITWTKVDDDNSPVNFPLIIRGSQDEGLYRCTAKNGVGSAVTRDVSITVHRNPCLEECTNGRNCREFGKYLCLCPKGKTGQNCKENDTMAVVIMISLKINNKKWREELTDLSDLDTQGFVGVIVDSVDVEFKGSGVREINVTRLREGSVIADISLTFGEPVGESEVESFLQDAVNDGGLGTLRVDTFVVGPTLPDLVTVPGPVPSEPTKVNKDVIYGSVIGVLGLILAVIAVFTAWKHRQRERDDRLNASTRKSRTLKINEGFELESINGNLNTVAHHGPGHYMDLNEVRSRNGPATDPTRSYLEINEYAPLHPGTRSWEVERENVTIEKVIGKGAFGQVAQGKASNLRGREETITVAIKMLKGHTDDEAVVDHDCKLLALLERCRQRHIRLKKDKMKFKLPQQSYVGHAISAEGLKPDPAKVEAILNMPPPADKRGLPKIMGMVNYLQKFAPRLSEATTPIRTLLKDNCEFVWEESVHGECFKRVKAVIASAPVLKYLVPSVEAVLECDASQHGLGACLMQDGQPVAYASRSLTETGCNYVQMEKELLAIEYKKGTLLHLADTLSRAFLPHVQVKCSKKDVFLTADVRSPVEQEVESVNALSFVSISSQGLARVQQATEADGEMVLLKDVIQAGWPDTKEQVPLSIQNYFHFRGQLSVQDGLVLKAERLRSTLTEGIESSPAQQLFGRRTETLVPTSTRLLVPEAVHRVPNKLKERKVKQTYYHDRAAKEFDRLKPGNVACVKLRPDSREWTKATVDKEVDIRSYQIRTEDGRTYRRHHRHLRHTMEPFLTAPFMEFSTNLSQLQQQKGVVPSGNFSVSEATTRKPASKVSTRELASGAPNRKPVSEAATSSSVIHSRSHSVFDKLDPVAYFQSLLLEFLPNEGFELESINGNLNTVAHHGPGHYMDLNEVRSRNGPATDPTRIYLEINEYAPLHPGTRSWEVERENVTIEKVIGKGAFGQVAQGKASNLRGREETITVAIKMLKGTLFILLSQI</sequence>
<dbReference type="PROSITE" id="PS00107">
    <property type="entry name" value="PROTEIN_KINASE_ATP"/>
    <property type="match status" value="1"/>
</dbReference>
<dbReference type="InterPro" id="IPR007110">
    <property type="entry name" value="Ig-like_dom"/>
</dbReference>
<dbReference type="Gene3D" id="3.30.70.270">
    <property type="match status" value="1"/>
</dbReference>
<dbReference type="EMBL" id="LSMT01000922">
    <property type="protein sequence ID" value="PFX13657.1"/>
    <property type="molecule type" value="Genomic_DNA"/>
</dbReference>
<feature type="domain" description="Ig-like" evidence="11">
    <location>
        <begin position="317"/>
        <end position="394"/>
    </location>
</feature>
<dbReference type="SUPFAM" id="SSF56672">
    <property type="entry name" value="DNA/RNA polymerases"/>
    <property type="match status" value="1"/>
</dbReference>
<name>A0A2B4RBB3_STYPI</name>
<dbReference type="Pfam" id="PF13927">
    <property type="entry name" value="Ig_3"/>
    <property type="match status" value="4"/>
</dbReference>
<feature type="domain" description="Ig-like" evidence="11">
    <location>
        <begin position="695"/>
        <end position="772"/>
    </location>
</feature>
<dbReference type="InterPro" id="IPR017441">
    <property type="entry name" value="Protein_kinase_ATP_BS"/>
</dbReference>
<dbReference type="GO" id="GO:0098609">
    <property type="term" value="P:cell-cell adhesion"/>
    <property type="evidence" value="ECO:0007669"/>
    <property type="project" value="TreeGrafter"/>
</dbReference>
<organism evidence="12 13">
    <name type="scientific">Stylophora pistillata</name>
    <name type="common">Smooth cauliflower coral</name>
    <dbReference type="NCBI Taxonomy" id="50429"/>
    <lineage>
        <taxon>Eukaryota</taxon>
        <taxon>Metazoa</taxon>
        <taxon>Cnidaria</taxon>
        <taxon>Anthozoa</taxon>
        <taxon>Hexacorallia</taxon>
        <taxon>Scleractinia</taxon>
        <taxon>Astrocoeniina</taxon>
        <taxon>Pocilloporidae</taxon>
        <taxon>Stylophora</taxon>
    </lineage>
</organism>
<dbReference type="PROSITE" id="PS00022">
    <property type="entry name" value="EGF_1"/>
    <property type="match status" value="1"/>
</dbReference>
<gene>
    <name evidence="12" type="primary">Hmcn2</name>
    <name evidence="12" type="ORF">AWC38_SpisGene22239</name>
</gene>
<dbReference type="InterPro" id="IPR043502">
    <property type="entry name" value="DNA/RNA_pol_sf"/>
</dbReference>
<comment type="caution">
    <text evidence="12">The sequence shown here is derived from an EMBL/GenBank/DDBJ whole genome shotgun (WGS) entry which is preliminary data.</text>
</comment>
<dbReference type="SMART" id="SM00408">
    <property type="entry name" value="IGc2"/>
    <property type="match status" value="5"/>
</dbReference>